<feature type="region of interest" description="Disordered" evidence="1">
    <location>
        <begin position="1"/>
        <end position="35"/>
    </location>
</feature>
<feature type="region of interest" description="Disordered" evidence="1">
    <location>
        <begin position="307"/>
        <end position="415"/>
    </location>
</feature>
<evidence type="ECO:0000313" key="3">
    <source>
        <dbReference type="EMBL" id="KAF2205855.1"/>
    </source>
</evidence>
<feature type="compositionally biased region" description="Basic and acidic residues" evidence="1">
    <location>
        <begin position="180"/>
        <end position="194"/>
    </location>
</feature>
<feature type="non-terminal residue" evidence="3">
    <location>
        <position position="1"/>
    </location>
</feature>
<organism evidence="3 4">
    <name type="scientific">Delitschia confertaspora ATCC 74209</name>
    <dbReference type="NCBI Taxonomy" id="1513339"/>
    <lineage>
        <taxon>Eukaryota</taxon>
        <taxon>Fungi</taxon>
        <taxon>Dikarya</taxon>
        <taxon>Ascomycota</taxon>
        <taxon>Pezizomycotina</taxon>
        <taxon>Dothideomycetes</taxon>
        <taxon>Pleosporomycetidae</taxon>
        <taxon>Pleosporales</taxon>
        <taxon>Delitschiaceae</taxon>
        <taxon>Delitschia</taxon>
    </lineage>
</organism>
<dbReference type="Pfam" id="PF10680">
    <property type="entry name" value="RRN9"/>
    <property type="match status" value="1"/>
</dbReference>
<protein>
    <recommendedName>
        <fullName evidence="2">Rrn9 domain-containing protein</fullName>
    </recommendedName>
</protein>
<evidence type="ECO:0000256" key="1">
    <source>
        <dbReference type="SAM" id="MobiDB-lite"/>
    </source>
</evidence>
<dbReference type="Proteomes" id="UP000799536">
    <property type="component" value="Unassembled WGS sequence"/>
</dbReference>
<dbReference type="OrthoDB" id="5412288at2759"/>
<feature type="non-terminal residue" evidence="3">
    <location>
        <position position="602"/>
    </location>
</feature>
<sequence>DDDYHEEPSEDEPEHHDSELEEEPSRPNRFLGTSQKWKRYTEGERQVAASLEQIESGDLAAHLYNAHALKARVRIPHERLAMIKNWQSKDLWLRKGEELNFTDPFGVVQRELVPFRSWTAWPLGGGKAPKPDEVFGRKRANVEDEKWTIGGLGEEEVGDELKEELLAVFLRLAKEKWRARESTHEGEEAHDTLNEKGAGSRATSRARSRSVRSQRSTSTATQHIASDVEMRESQDFTTDTTRFSGTESEYNRCSKIQRKGITEPLFSEPAILTDDDKARRILQPSINSILSKLDNLALTIRRTRLNHFGGTCSDTSGSEVAASDVSVSRSRSRSRAGSRIKDASRILSGAENGPSRETKKKHQPRKGDNDSGNEPNLDPEEHVEAEARSDSADRSASKRQRGRARSTKSGRRFGERTDHMGLIDWSEVLGIASMIGWDEGAVARTAQRCASLFNEGMAFRKFEEGDVLKPPSQLIQYTPQAIPSPDATTITSAGIPSSVKRPLFEPGMIHCPHTDCWGHHKEFKIAYRVVEHVKRVHGYDPRTNDSNNMERKYGAVHIDGFMQPINPKRGWHGNGRSKSVVRTVKRKKGKHDGSVKSPSSDS</sequence>
<feature type="domain" description="Rrn9" evidence="2">
    <location>
        <begin position="51"/>
        <end position="134"/>
    </location>
</feature>
<accession>A0A9P4JVD4</accession>
<feature type="region of interest" description="Disordered" evidence="1">
    <location>
        <begin position="180"/>
        <end position="248"/>
    </location>
</feature>
<feature type="compositionally biased region" description="Basic residues" evidence="1">
    <location>
        <begin position="397"/>
        <end position="411"/>
    </location>
</feature>
<dbReference type="InterPro" id="IPR019622">
    <property type="entry name" value="Rrn9_dom"/>
</dbReference>
<reference evidence="3" key="1">
    <citation type="journal article" date="2020" name="Stud. Mycol.">
        <title>101 Dothideomycetes genomes: a test case for predicting lifestyles and emergence of pathogens.</title>
        <authorList>
            <person name="Haridas S."/>
            <person name="Albert R."/>
            <person name="Binder M."/>
            <person name="Bloem J."/>
            <person name="Labutti K."/>
            <person name="Salamov A."/>
            <person name="Andreopoulos B."/>
            <person name="Baker S."/>
            <person name="Barry K."/>
            <person name="Bills G."/>
            <person name="Bluhm B."/>
            <person name="Cannon C."/>
            <person name="Castanera R."/>
            <person name="Culley D."/>
            <person name="Daum C."/>
            <person name="Ezra D."/>
            <person name="Gonzalez J."/>
            <person name="Henrissat B."/>
            <person name="Kuo A."/>
            <person name="Liang C."/>
            <person name="Lipzen A."/>
            <person name="Lutzoni F."/>
            <person name="Magnuson J."/>
            <person name="Mondo S."/>
            <person name="Nolan M."/>
            <person name="Ohm R."/>
            <person name="Pangilinan J."/>
            <person name="Park H.-J."/>
            <person name="Ramirez L."/>
            <person name="Alfaro M."/>
            <person name="Sun H."/>
            <person name="Tritt A."/>
            <person name="Yoshinaga Y."/>
            <person name="Zwiers L.-H."/>
            <person name="Turgeon B."/>
            <person name="Goodwin S."/>
            <person name="Spatafora J."/>
            <person name="Crous P."/>
            <person name="Grigoriev I."/>
        </authorList>
    </citation>
    <scope>NUCLEOTIDE SEQUENCE</scope>
    <source>
        <strain evidence="3">ATCC 74209</strain>
    </source>
</reference>
<evidence type="ECO:0000259" key="2">
    <source>
        <dbReference type="Pfam" id="PF10680"/>
    </source>
</evidence>
<feature type="compositionally biased region" description="Polar residues" evidence="1">
    <location>
        <begin position="235"/>
        <end position="248"/>
    </location>
</feature>
<feature type="compositionally biased region" description="Low complexity" evidence="1">
    <location>
        <begin position="316"/>
        <end position="329"/>
    </location>
</feature>
<dbReference type="AlphaFoldDB" id="A0A9P4JVD4"/>
<feature type="region of interest" description="Disordered" evidence="1">
    <location>
        <begin position="564"/>
        <end position="602"/>
    </location>
</feature>
<dbReference type="EMBL" id="ML993848">
    <property type="protein sequence ID" value="KAF2205855.1"/>
    <property type="molecule type" value="Genomic_DNA"/>
</dbReference>
<name>A0A9P4JVD4_9PLEO</name>
<evidence type="ECO:0000313" key="4">
    <source>
        <dbReference type="Proteomes" id="UP000799536"/>
    </source>
</evidence>
<gene>
    <name evidence="3" type="ORF">GQ43DRAFT_344552</name>
</gene>
<feature type="compositionally biased region" description="Basic and acidic residues" evidence="1">
    <location>
        <begin position="379"/>
        <end position="396"/>
    </location>
</feature>
<comment type="caution">
    <text evidence="3">The sequence shown here is derived from an EMBL/GenBank/DDBJ whole genome shotgun (WGS) entry which is preliminary data.</text>
</comment>
<proteinExistence type="predicted"/>
<feature type="compositionally biased region" description="Basic and acidic residues" evidence="1">
    <location>
        <begin position="13"/>
        <end position="26"/>
    </location>
</feature>
<keyword evidence="4" id="KW-1185">Reference proteome</keyword>
<feature type="compositionally biased region" description="Acidic residues" evidence="1">
    <location>
        <begin position="1"/>
        <end position="12"/>
    </location>
</feature>